<protein>
    <submittedName>
        <fullName evidence="2">Uncharacterized protein</fullName>
    </submittedName>
</protein>
<feature type="coiled-coil region" evidence="1">
    <location>
        <begin position="28"/>
        <end position="55"/>
    </location>
</feature>
<keyword evidence="1" id="KW-0175">Coiled coil</keyword>
<proteinExistence type="predicted"/>
<reference evidence="2 3" key="1">
    <citation type="submission" date="2017-12" db="EMBL/GenBank/DDBJ databases">
        <title>Sequencing, de novo assembly and annotation of complete genome of a new Thraustochytrid species, strain FCC1311.</title>
        <authorList>
            <person name="Sedici K."/>
            <person name="Godart F."/>
            <person name="Aiese Cigliano R."/>
            <person name="Sanseverino W."/>
            <person name="Barakat M."/>
            <person name="Ortet P."/>
            <person name="Marechal E."/>
            <person name="Cagnac O."/>
            <person name="Amato A."/>
        </authorList>
    </citation>
    <scope>NUCLEOTIDE SEQUENCE [LARGE SCALE GENOMIC DNA]</scope>
</reference>
<dbReference type="EMBL" id="BEYU01000010">
    <property type="protein sequence ID" value="GBG25006.1"/>
    <property type="molecule type" value="Genomic_DNA"/>
</dbReference>
<dbReference type="InParanoid" id="A0A2R5G1W2"/>
<feature type="coiled-coil region" evidence="1">
    <location>
        <begin position="102"/>
        <end position="150"/>
    </location>
</feature>
<comment type="caution">
    <text evidence="2">The sequence shown here is derived from an EMBL/GenBank/DDBJ whole genome shotgun (WGS) entry which is preliminary data.</text>
</comment>
<accession>A0A2R5G1W2</accession>
<evidence type="ECO:0000313" key="3">
    <source>
        <dbReference type="Proteomes" id="UP000241890"/>
    </source>
</evidence>
<evidence type="ECO:0000313" key="2">
    <source>
        <dbReference type="EMBL" id="GBG25006.1"/>
    </source>
</evidence>
<evidence type="ECO:0000256" key="1">
    <source>
        <dbReference type="SAM" id="Coils"/>
    </source>
</evidence>
<keyword evidence="3" id="KW-1185">Reference proteome</keyword>
<dbReference type="Proteomes" id="UP000241890">
    <property type="component" value="Unassembled WGS sequence"/>
</dbReference>
<name>A0A2R5G1W2_9STRA</name>
<sequence length="240" mass="27338">MAAAGRRLHVQELDVASAEGDIDKDRLLERQQTELLAAQERAADLELQLRRAREREAHLVLAAAPKGDCVSPTLLPFKENISSFSSSTSSMSQLYKWGERELQNSQHALKQAQTRAGSLEKEVSTLRARLHELETRVQDLEAENRVAVDYMLRQKVYTQRGPCDEPDVVAEHVHFLQTLLKERKINFPVTHVRENVYLFRDTELDLVVHQGRLLVRTEDGNLQDFLELLAKRPAASPLKV</sequence>
<organism evidence="2 3">
    <name type="scientific">Hondaea fermentalgiana</name>
    <dbReference type="NCBI Taxonomy" id="2315210"/>
    <lineage>
        <taxon>Eukaryota</taxon>
        <taxon>Sar</taxon>
        <taxon>Stramenopiles</taxon>
        <taxon>Bigyra</taxon>
        <taxon>Labyrinthulomycetes</taxon>
        <taxon>Thraustochytrida</taxon>
        <taxon>Thraustochytriidae</taxon>
        <taxon>Hondaea</taxon>
    </lineage>
</organism>
<gene>
    <name evidence="2" type="ORF">FCC1311_012232</name>
</gene>
<dbReference type="AlphaFoldDB" id="A0A2R5G1W2"/>